<gene>
    <name evidence="1" type="ORF">GTP41_17725</name>
</gene>
<dbReference type="EMBL" id="WWCJ01000012">
    <property type="protein sequence ID" value="MYN03937.1"/>
    <property type="molecule type" value="Genomic_DNA"/>
</dbReference>
<protein>
    <recommendedName>
        <fullName evidence="3">Type VI secretion system baseplate subunit TssK</fullName>
    </recommendedName>
</protein>
<comment type="caution">
    <text evidence="1">The sequence shown here is derived from an EMBL/GenBank/DDBJ whole genome shotgun (WGS) entry which is preliminary data.</text>
</comment>
<dbReference type="Proteomes" id="UP000448575">
    <property type="component" value="Unassembled WGS sequence"/>
</dbReference>
<evidence type="ECO:0008006" key="3">
    <source>
        <dbReference type="Google" id="ProtNLM"/>
    </source>
</evidence>
<evidence type="ECO:0000313" key="2">
    <source>
        <dbReference type="Proteomes" id="UP000448575"/>
    </source>
</evidence>
<keyword evidence="2" id="KW-1185">Reference proteome</keyword>
<proteinExistence type="predicted"/>
<name>A0A6N9HL15_9BURK</name>
<organism evidence="1 2">
    <name type="scientific">Pseudoduganella guangdongensis</name>
    <dbReference type="NCBI Taxonomy" id="2692179"/>
    <lineage>
        <taxon>Bacteria</taxon>
        <taxon>Pseudomonadati</taxon>
        <taxon>Pseudomonadota</taxon>
        <taxon>Betaproteobacteria</taxon>
        <taxon>Burkholderiales</taxon>
        <taxon>Oxalobacteraceae</taxon>
        <taxon>Telluria group</taxon>
        <taxon>Pseudoduganella</taxon>
    </lineage>
</organism>
<accession>A0A6N9HL15</accession>
<reference evidence="1 2" key="1">
    <citation type="submission" date="2019-12" db="EMBL/GenBank/DDBJ databases">
        <title>Novel species isolated from a subtropical stream in China.</title>
        <authorList>
            <person name="Lu H."/>
        </authorList>
    </citation>
    <scope>NUCLEOTIDE SEQUENCE [LARGE SCALE GENOMIC DNA]</scope>
    <source>
        <strain evidence="1 2">DS3</strain>
    </source>
</reference>
<dbReference type="AlphaFoldDB" id="A0A6N9HL15"/>
<dbReference type="RefSeq" id="WP_161026903.1">
    <property type="nucleotide sequence ID" value="NZ_WWCJ01000012.1"/>
</dbReference>
<evidence type="ECO:0000313" key="1">
    <source>
        <dbReference type="EMBL" id="MYN03937.1"/>
    </source>
</evidence>
<sequence>MRASSNDRVAIPSEGILWHDGLLLAPVHFEQLTQRHEELVAYHVRSGFQYASASGRRALRMPSGHRPWL</sequence>